<dbReference type="Proteomes" id="UP001162164">
    <property type="component" value="Unassembled WGS sequence"/>
</dbReference>
<dbReference type="InterPro" id="IPR000626">
    <property type="entry name" value="Ubiquitin-like_dom"/>
</dbReference>
<feature type="domain" description="CAP-Gly" evidence="6">
    <location>
        <begin position="205"/>
        <end position="247"/>
    </location>
</feature>
<evidence type="ECO:0000313" key="7">
    <source>
        <dbReference type="EMBL" id="KAJ8984715.1"/>
    </source>
</evidence>
<dbReference type="InterPro" id="IPR000938">
    <property type="entry name" value="CAP-Gly_domain"/>
</dbReference>
<feature type="coiled-coil region" evidence="5">
    <location>
        <begin position="152"/>
        <end position="180"/>
    </location>
</feature>
<dbReference type="Pfam" id="PF01302">
    <property type="entry name" value="CAP_GLY"/>
    <property type="match status" value="1"/>
</dbReference>
<proteinExistence type="inferred from homology"/>
<dbReference type="Pfam" id="PF14560">
    <property type="entry name" value="Ubiquitin_2"/>
    <property type="match status" value="1"/>
</dbReference>
<dbReference type="InterPro" id="IPR036859">
    <property type="entry name" value="CAP-Gly_dom_sf"/>
</dbReference>
<evidence type="ECO:0000256" key="3">
    <source>
        <dbReference type="ARBA" id="ARBA00023186"/>
    </source>
</evidence>
<name>A0ABQ9K282_9CUCU</name>
<keyword evidence="3" id="KW-0143">Chaperone</keyword>
<dbReference type="InterPro" id="IPR045172">
    <property type="entry name" value="TBCB_Ubl"/>
</dbReference>
<gene>
    <name evidence="7" type="ORF">NQ317_004976</name>
</gene>
<sequence length="267" mass="30544">MRHVIIVKLNSKFLVDKYNFREKIAQMADYKVVTSDFVNVHISTSKDDILFGEKRFPKDITISDLKAKLELMTGGSCNTMQIEAYTNDNKFVCKLEDDNALLGSYPLDGGMRLHVIDQFQIRNELDCGDEPKFELSQEEYSKKSDSVRAFLLKNKMGKYNEENQRKKELLEEEERRLAESTVVGTRCKVTVSNAPRRLGTVMYSGLVEGLPGYWIGVKYDEPLGKNDGSVKGKQYFECPDKYGAFVKPHNVLCGDFPIDDYDLNEEI</sequence>
<evidence type="ECO:0000256" key="2">
    <source>
        <dbReference type="ARBA" id="ARBA00022490"/>
    </source>
</evidence>
<dbReference type="SUPFAM" id="SSF74924">
    <property type="entry name" value="Cap-Gly domain"/>
    <property type="match status" value="1"/>
</dbReference>
<dbReference type="PROSITE" id="PS50245">
    <property type="entry name" value="CAP_GLY_2"/>
    <property type="match status" value="1"/>
</dbReference>
<dbReference type="CDD" id="cd01789">
    <property type="entry name" value="Ubl_TBCB"/>
    <property type="match status" value="1"/>
</dbReference>
<organism evidence="7 8">
    <name type="scientific">Molorchus minor</name>
    <dbReference type="NCBI Taxonomy" id="1323400"/>
    <lineage>
        <taxon>Eukaryota</taxon>
        <taxon>Metazoa</taxon>
        <taxon>Ecdysozoa</taxon>
        <taxon>Arthropoda</taxon>
        <taxon>Hexapoda</taxon>
        <taxon>Insecta</taxon>
        <taxon>Pterygota</taxon>
        <taxon>Neoptera</taxon>
        <taxon>Endopterygota</taxon>
        <taxon>Coleoptera</taxon>
        <taxon>Polyphaga</taxon>
        <taxon>Cucujiformia</taxon>
        <taxon>Chrysomeloidea</taxon>
        <taxon>Cerambycidae</taxon>
        <taxon>Lamiinae</taxon>
        <taxon>Monochamini</taxon>
        <taxon>Molorchus</taxon>
    </lineage>
</organism>
<keyword evidence="5" id="KW-0175">Coiled coil</keyword>
<dbReference type="SMART" id="SM01052">
    <property type="entry name" value="CAP_GLY"/>
    <property type="match status" value="1"/>
</dbReference>
<keyword evidence="2" id="KW-0963">Cytoplasm</keyword>
<dbReference type="InterPro" id="IPR029071">
    <property type="entry name" value="Ubiquitin-like_domsf"/>
</dbReference>
<comment type="similarity">
    <text evidence="4">Belongs to the TBCB family.</text>
</comment>
<evidence type="ECO:0000313" key="8">
    <source>
        <dbReference type="Proteomes" id="UP001162164"/>
    </source>
</evidence>
<protein>
    <recommendedName>
        <fullName evidence="6">CAP-Gly domain-containing protein</fullName>
    </recommendedName>
</protein>
<comment type="subcellular location">
    <subcellularLocation>
        <location evidence="1">Cytoplasm</location>
    </subcellularLocation>
</comment>
<keyword evidence="8" id="KW-1185">Reference proteome</keyword>
<dbReference type="EMBL" id="JAPWTJ010000028">
    <property type="protein sequence ID" value="KAJ8984715.1"/>
    <property type="molecule type" value="Genomic_DNA"/>
</dbReference>
<dbReference type="Gene3D" id="3.10.20.90">
    <property type="entry name" value="Phosphatidylinositol 3-kinase Catalytic Subunit, Chain A, domain 1"/>
    <property type="match status" value="1"/>
</dbReference>
<evidence type="ECO:0000256" key="4">
    <source>
        <dbReference type="ARBA" id="ARBA00025779"/>
    </source>
</evidence>
<evidence type="ECO:0000256" key="5">
    <source>
        <dbReference type="SAM" id="Coils"/>
    </source>
</evidence>
<reference evidence="7" key="1">
    <citation type="journal article" date="2023" name="Insect Mol. Biol.">
        <title>Genome sequencing provides insights into the evolution of gene families encoding plant cell wall-degrading enzymes in longhorned beetles.</title>
        <authorList>
            <person name="Shin N.R."/>
            <person name="Okamura Y."/>
            <person name="Kirsch R."/>
            <person name="Pauchet Y."/>
        </authorList>
    </citation>
    <scope>NUCLEOTIDE SEQUENCE</scope>
    <source>
        <strain evidence="7">MMC_N1</strain>
    </source>
</reference>
<evidence type="ECO:0000256" key="1">
    <source>
        <dbReference type="ARBA" id="ARBA00004496"/>
    </source>
</evidence>
<dbReference type="SUPFAM" id="SSF54236">
    <property type="entry name" value="Ubiquitin-like"/>
    <property type="match status" value="1"/>
</dbReference>
<comment type="caution">
    <text evidence="7">The sequence shown here is derived from an EMBL/GenBank/DDBJ whole genome shotgun (WGS) entry which is preliminary data.</text>
</comment>
<evidence type="ECO:0000259" key="6">
    <source>
        <dbReference type="PROSITE" id="PS50245"/>
    </source>
</evidence>
<dbReference type="PROSITE" id="PS00845">
    <property type="entry name" value="CAP_GLY_1"/>
    <property type="match status" value="1"/>
</dbReference>
<dbReference type="PANTHER" id="PTHR18916:SF85">
    <property type="entry name" value="TUBULIN-FOLDING COFACTOR B"/>
    <property type="match status" value="1"/>
</dbReference>
<dbReference type="Gene3D" id="2.30.30.190">
    <property type="entry name" value="CAP Gly-rich-like domain"/>
    <property type="match status" value="1"/>
</dbReference>
<dbReference type="PANTHER" id="PTHR18916">
    <property type="entry name" value="DYNACTIN 1-RELATED MICROTUBULE-BINDING"/>
    <property type="match status" value="1"/>
</dbReference>
<accession>A0ABQ9K282</accession>